<keyword evidence="1" id="KW-1133">Transmembrane helix</keyword>
<comment type="caution">
    <text evidence="2">The sequence shown here is derived from an EMBL/GenBank/DDBJ whole genome shotgun (WGS) entry which is preliminary data.</text>
</comment>
<protein>
    <submittedName>
        <fullName evidence="2">Uncharacterized protein</fullName>
    </submittedName>
</protein>
<keyword evidence="1" id="KW-0812">Transmembrane</keyword>
<reference evidence="2 3" key="2">
    <citation type="submission" date="2017-09" db="EMBL/GenBank/DDBJ databases">
        <title>Extensive intraspecific genome diversity in a model arbuscular mycorrhizal fungus.</title>
        <authorList>
            <person name="Chen E.C."/>
            <person name="Morin E."/>
            <person name="Beaudet D."/>
            <person name="Noel J."/>
            <person name="Ndikumana S."/>
            <person name="Charron P."/>
            <person name="St-Onge C."/>
            <person name="Giorgi J."/>
            <person name="Grigoriev I.V."/>
            <person name="Roux C."/>
            <person name="Martin F.M."/>
            <person name="Corradi N."/>
        </authorList>
    </citation>
    <scope>NUCLEOTIDE SEQUENCE [LARGE SCALE GENOMIC DNA]</scope>
    <source>
        <strain evidence="2 3">A5</strain>
    </source>
</reference>
<name>A0A2N0NTA7_9GLOM</name>
<reference evidence="2 3" key="1">
    <citation type="submission" date="2016-04" db="EMBL/GenBank/DDBJ databases">
        <title>Genome analyses suggest a sexual origin of heterokaryosis in a supposedly ancient asexual fungus.</title>
        <authorList>
            <person name="Ropars J."/>
            <person name="Sedzielewska K."/>
            <person name="Noel J."/>
            <person name="Charron P."/>
            <person name="Farinelli L."/>
            <person name="Marton T."/>
            <person name="Kruger M."/>
            <person name="Pelin A."/>
            <person name="Brachmann A."/>
            <person name="Corradi N."/>
        </authorList>
    </citation>
    <scope>NUCLEOTIDE SEQUENCE [LARGE SCALE GENOMIC DNA]</scope>
    <source>
        <strain evidence="2 3">A5</strain>
    </source>
</reference>
<dbReference type="EMBL" id="LLXJ01002979">
    <property type="protein sequence ID" value="PKB97801.1"/>
    <property type="molecule type" value="Genomic_DNA"/>
</dbReference>
<dbReference type="Proteomes" id="UP000232722">
    <property type="component" value="Unassembled WGS sequence"/>
</dbReference>
<feature type="transmembrane region" description="Helical" evidence="1">
    <location>
        <begin position="20"/>
        <end position="39"/>
    </location>
</feature>
<evidence type="ECO:0000313" key="3">
    <source>
        <dbReference type="Proteomes" id="UP000232722"/>
    </source>
</evidence>
<keyword evidence="1" id="KW-0472">Membrane</keyword>
<gene>
    <name evidence="2" type="ORF">RhiirA5_432470</name>
</gene>
<accession>A0A2N0NTA7</accession>
<sequence length="56" mass="6200">MSSAKSNIAPTILVYSPEPTSLWCSSISFMVLAISVCYIDSLSTYIRQYHHTDLTG</sequence>
<evidence type="ECO:0000313" key="2">
    <source>
        <dbReference type="EMBL" id="PKB97801.1"/>
    </source>
</evidence>
<proteinExistence type="predicted"/>
<dbReference type="AlphaFoldDB" id="A0A2N0NTA7"/>
<evidence type="ECO:0000256" key="1">
    <source>
        <dbReference type="SAM" id="Phobius"/>
    </source>
</evidence>
<organism evidence="2 3">
    <name type="scientific">Rhizophagus irregularis</name>
    <dbReference type="NCBI Taxonomy" id="588596"/>
    <lineage>
        <taxon>Eukaryota</taxon>
        <taxon>Fungi</taxon>
        <taxon>Fungi incertae sedis</taxon>
        <taxon>Mucoromycota</taxon>
        <taxon>Glomeromycotina</taxon>
        <taxon>Glomeromycetes</taxon>
        <taxon>Glomerales</taxon>
        <taxon>Glomeraceae</taxon>
        <taxon>Rhizophagus</taxon>
    </lineage>
</organism>